<name>A0ACC6QUC0_9ACTN</name>
<evidence type="ECO:0000313" key="1">
    <source>
        <dbReference type="EMBL" id="MEJ8661850.1"/>
    </source>
</evidence>
<comment type="caution">
    <text evidence="1">The sequence shown here is derived from an EMBL/GenBank/DDBJ whole genome shotgun (WGS) entry which is preliminary data.</text>
</comment>
<accession>A0ACC6QUC0</accession>
<gene>
    <name evidence="1" type="ORF">WKI58_36005</name>
</gene>
<sequence length="238" mass="25716">MQRRNLRSRLLLPPAAVAAAMTLVTASPASASVLWDGNADKGLGVFASVLCDGGVARVHTWNDSHGNFFEFNKVAGIDRCEGHSLAGAEGQLQNNKTLWFGWSLATKTGNAQTVFQWKSNGTNDQNQQNYPVIMKVEDDQLKAWYVSPGETWNAIGSRSWSVGSWHSIQMKIATNSATGGSVEIYLDGSLFASRSGIRTWDDSGNKPRWGSYGSTIAGVGSQSWVDDPKLGTSRADVD</sequence>
<proteinExistence type="predicted"/>
<organism evidence="1 2">
    <name type="scientific">Streptomyces pratisoli</name>
    <dbReference type="NCBI Taxonomy" id="3139917"/>
    <lineage>
        <taxon>Bacteria</taxon>
        <taxon>Bacillati</taxon>
        <taxon>Actinomycetota</taxon>
        <taxon>Actinomycetes</taxon>
        <taxon>Kitasatosporales</taxon>
        <taxon>Streptomycetaceae</taxon>
        <taxon>Streptomyces</taxon>
    </lineage>
</organism>
<protein>
    <submittedName>
        <fullName evidence="1">Heparin lyase I family protein</fullName>
    </submittedName>
</protein>
<keyword evidence="1" id="KW-0456">Lyase</keyword>
<dbReference type="EMBL" id="JBBKAI010000002">
    <property type="protein sequence ID" value="MEJ8661850.1"/>
    <property type="molecule type" value="Genomic_DNA"/>
</dbReference>
<reference evidence="1" key="1">
    <citation type="submission" date="2024-03" db="EMBL/GenBank/DDBJ databases">
        <title>Novel Streptomyces species of biotechnological and ecological value are a feature of Machair soil.</title>
        <authorList>
            <person name="Prole J.R."/>
            <person name="Goodfellow M."/>
            <person name="Allenby N."/>
            <person name="Ward A.C."/>
        </authorList>
    </citation>
    <scope>NUCLEOTIDE SEQUENCE</scope>
    <source>
        <strain evidence="1">MS1.AVA.4</strain>
    </source>
</reference>
<dbReference type="Proteomes" id="UP001375539">
    <property type="component" value="Unassembled WGS sequence"/>
</dbReference>
<keyword evidence="2" id="KW-1185">Reference proteome</keyword>
<evidence type="ECO:0000313" key="2">
    <source>
        <dbReference type="Proteomes" id="UP001375539"/>
    </source>
</evidence>